<accession>A0ABQ9GUR9</accession>
<dbReference type="InterPro" id="IPR036691">
    <property type="entry name" value="Endo/exonu/phosph_ase_sf"/>
</dbReference>
<dbReference type="EMBL" id="JARBHB010000009">
    <property type="protein sequence ID" value="KAJ8875767.1"/>
    <property type="molecule type" value="Genomic_DNA"/>
</dbReference>
<gene>
    <name evidence="1" type="ORF">PR048_023666</name>
</gene>
<evidence type="ECO:0000313" key="1">
    <source>
        <dbReference type="EMBL" id="KAJ8875767.1"/>
    </source>
</evidence>
<sequence>MVLEDLSNDYHLVAHLKLSEMMEGHLEIRDRVLYSLHIKNGILITDVNVKSMLWFSPETDEKGILVEQLIAARNPCICNTAGHMATYVSPAECAETFIELPWLLLEPADKFMEDIPENVATEVRPQYTHRGANYKRFDNLLKVETEVLFGIEYLQKRAEKITAATQNTCDQALRKVTTQTPTNRWRDEAFETTRMVPQLRRKLKREKARRKNAPSRGVQSQKKAILQRILEEVGVLRPDYIRAWK</sequence>
<proteinExistence type="predicted"/>
<dbReference type="Gene3D" id="3.60.10.10">
    <property type="entry name" value="Endonuclease/exonuclease/phosphatase"/>
    <property type="match status" value="1"/>
</dbReference>
<comment type="caution">
    <text evidence="1">The sequence shown here is derived from an EMBL/GenBank/DDBJ whole genome shotgun (WGS) entry which is preliminary data.</text>
</comment>
<organism evidence="1 2">
    <name type="scientific">Dryococelus australis</name>
    <dbReference type="NCBI Taxonomy" id="614101"/>
    <lineage>
        <taxon>Eukaryota</taxon>
        <taxon>Metazoa</taxon>
        <taxon>Ecdysozoa</taxon>
        <taxon>Arthropoda</taxon>
        <taxon>Hexapoda</taxon>
        <taxon>Insecta</taxon>
        <taxon>Pterygota</taxon>
        <taxon>Neoptera</taxon>
        <taxon>Polyneoptera</taxon>
        <taxon>Phasmatodea</taxon>
        <taxon>Verophasmatodea</taxon>
        <taxon>Anareolatae</taxon>
        <taxon>Phasmatidae</taxon>
        <taxon>Eurycanthinae</taxon>
        <taxon>Dryococelus</taxon>
    </lineage>
</organism>
<dbReference type="Proteomes" id="UP001159363">
    <property type="component" value="Chromosome 8"/>
</dbReference>
<keyword evidence="2" id="KW-1185">Reference proteome</keyword>
<protein>
    <submittedName>
        <fullName evidence="1">Uncharacterized protein</fullName>
    </submittedName>
</protein>
<name>A0ABQ9GUR9_9NEOP</name>
<evidence type="ECO:0000313" key="2">
    <source>
        <dbReference type="Proteomes" id="UP001159363"/>
    </source>
</evidence>
<reference evidence="1 2" key="1">
    <citation type="submission" date="2023-02" db="EMBL/GenBank/DDBJ databases">
        <title>LHISI_Scaffold_Assembly.</title>
        <authorList>
            <person name="Stuart O.P."/>
            <person name="Cleave R."/>
            <person name="Magrath M.J.L."/>
            <person name="Mikheyev A.S."/>
        </authorList>
    </citation>
    <scope>NUCLEOTIDE SEQUENCE [LARGE SCALE GENOMIC DNA]</scope>
    <source>
        <strain evidence="1">Daus_M_001</strain>
        <tissue evidence="1">Leg muscle</tissue>
    </source>
</reference>